<protein>
    <submittedName>
        <fullName evidence="2">17954_t:CDS:1</fullName>
    </submittedName>
</protein>
<dbReference type="EMBL" id="CAJVPV010050907">
    <property type="protein sequence ID" value="CAG8778556.1"/>
    <property type="molecule type" value="Genomic_DNA"/>
</dbReference>
<name>A0A9N9JEM6_9GLOM</name>
<comment type="caution">
    <text evidence="2">The sequence shown here is derived from an EMBL/GenBank/DDBJ whole genome shotgun (WGS) entry which is preliminary data.</text>
</comment>
<accession>A0A9N9JEM6</accession>
<gene>
    <name evidence="2" type="ORF">AMORRO_LOCUS17123</name>
</gene>
<proteinExistence type="predicted"/>
<organism evidence="2 3">
    <name type="scientific">Acaulospora morrowiae</name>
    <dbReference type="NCBI Taxonomy" id="94023"/>
    <lineage>
        <taxon>Eukaryota</taxon>
        <taxon>Fungi</taxon>
        <taxon>Fungi incertae sedis</taxon>
        <taxon>Mucoromycota</taxon>
        <taxon>Glomeromycotina</taxon>
        <taxon>Glomeromycetes</taxon>
        <taxon>Diversisporales</taxon>
        <taxon>Acaulosporaceae</taxon>
        <taxon>Acaulospora</taxon>
    </lineage>
</organism>
<reference evidence="2" key="1">
    <citation type="submission" date="2021-06" db="EMBL/GenBank/DDBJ databases">
        <authorList>
            <person name="Kallberg Y."/>
            <person name="Tangrot J."/>
            <person name="Rosling A."/>
        </authorList>
    </citation>
    <scope>NUCLEOTIDE SEQUENCE</scope>
    <source>
        <strain evidence="2">CL551</strain>
    </source>
</reference>
<dbReference type="Proteomes" id="UP000789342">
    <property type="component" value="Unassembled WGS sequence"/>
</dbReference>
<feature type="non-terminal residue" evidence="2">
    <location>
        <position position="223"/>
    </location>
</feature>
<keyword evidence="3" id="KW-1185">Reference proteome</keyword>
<evidence type="ECO:0000313" key="2">
    <source>
        <dbReference type="EMBL" id="CAG8778556.1"/>
    </source>
</evidence>
<evidence type="ECO:0000256" key="1">
    <source>
        <dbReference type="SAM" id="MobiDB-lite"/>
    </source>
</evidence>
<evidence type="ECO:0000313" key="3">
    <source>
        <dbReference type="Proteomes" id="UP000789342"/>
    </source>
</evidence>
<dbReference type="AlphaFoldDB" id="A0A9N9JEM6"/>
<feature type="region of interest" description="Disordered" evidence="1">
    <location>
        <begin position="1"/>
        <end position="20"/>
    </location>
</feature>
<sequence>MNENINQNHNEIEENQDIENEQLSSPTTATITSTANSSPVSMPISTFASTSASTSASTFASISASTFASTSASTATVSTIPTSISHSLETEINKEKEIASQDIFVSTKRKNPITPLMTVIPVKKSQSWVWEYVDKEKRTCMVLIKDRNGEQIQCNWTCKGTTSTSSVLGHLRSVHRIIPEQIIEKNFNQNEQNNEQISLTKFEIEIITNHLLAWIIDDMQAFS</sequence>
<dbReference type="OrthoDB" id="10645231at2759"/>